<dbReference type="Proteomes" id="UP000789405">
    <property type="component" value="Unassembled WGS sequence"/>
</dbReference>
<proteinExistence type="inferred from homology"/>
<keyword evidence="7 9" id="KW-0460">Magnesium</keyword>
<feature type="binding site" evidence="9">
    <location>
        <position position="325"/>
    </location>
    <ligand>
        <name>Zn(2+)</name>
        <dbReference type="ChEBI" id="CHEBI:29105"/>
        <label>2</label>
    </ligand>
</feature>
<dbReference type="GO" id="GO:0004035">
    <property type="term" value="F:alkaline phosphatase activity"/>
    <property type="evidence" value="ECO:0007669"/>
    <property type="project" value="UniProtKB-EC"/>
</dbReference>
<evidence type="ECO:0000256" key="9">
    <source>
        <dbReference type="PIRSR" id="PIRSR601952-2"/>
    </source>
</evidence>
<evidence type="ECO:0000313" key="14">
    <source>
        <dbReference type="EMBL" id="CAG8703675.1"/>
    </source>
</evidence>
<dbReference type="GO" id="GO:0000329">
    <property type="term" value="C:fungal-type vacuole membrane"/>
    <property type="evidence" value="ECO:0007669"/>
    <property type="project" value="TreeGrafter"/>
</dbReference>
<evidence type="ECO:0000256" key="2">
    <source>
        <dbReference type="ARBA" id="ARBA00012647"/>
    </source>
</evidence>
<feature type="binding site" evidence="9">
    <location>
        <position position="178"/>
    </location>
    <ligand>
        <name>Mg(2+)</name>
        <dbReference type="ChEBI" id="CHEBI:18420"/>
    </ligand>
</feature>
<feature type="domain" description="Serine/threonine specific protein phosphatases" evidence="13">
    <location>
        <begin position="484"/>
        <end position="489"/>
    </location>
</feature>
<evidence type="ECO:0000256" key="1">
    <source>
        <dbReference type="ARBA" id="ARBA00005984"/>
    </source>
</evidence>
<name>A0A9N9N5S0_9GLOM</name>
<sequence length="513" mass="57049">MDNRDYDDDFDEKAELLPLPVEYKGKETAEHSTKRTLFIIFLSALLVSIGTIGFASIWVELSNELPIKKNVILMISDGFGPASETFARGYYQYINDLSYNYTTPLDRILVGSSRTRSSDSLVTDSAAGATAFSCIKKTYNGGIAVDPDKAPCGTILEAAKAIGMRTGLVVTSRITHATPASFSSHVVSRDMEDIIATQQLGDYPLGRQVDLMMGGGRCYFLPNSTTDSCRSDELDLIAEAKKSGFTYFSSRKEFDNIDPKSQSIPLLGLFTLDHMSYEIDRIPTDEPSLKEMSEKAIRILEAQTANSNKGFFLMIEGSRIDMAGHSNDPGTHVHEILAYNEAIDFVTKYVDDHPGTILISVSDHETGGLSLALQTSSDYPQYLWYPDVISRIKNSSYALAVELTKYWSSDRTNYVTENILRNSLGISDFTDEEVNFLVANQTQVDYEHYMANLTSWRALLGWTTHGHTGVDVNLYAHGINTKALRGNHENTYIGQFITDYLNLDLDSVTLKLN</sequence>
<dbReference type="InterPro" id="IPR001952">
    <property type="entry name" value="Alkaline_phosphatase"/>
</dbReference>
<feature type="binding site" evidence="9">
    <location>
        <position position="176"/>
    </location>
    <ligand>
        <name>Mg(2+)</name>
        <dbReference type="ChEBI" id="CHEBI:18420"/>
    </ligand>
</feature>
<keyword evidence="6 9" id="KW-0862">Zinc</keyword>
<dbReference type="Pfam" id="PF00245">
    <property type="entry name" value="Alk_phosphatase"/>
    <property type="match status" value="1"/>
</dbReference>
<evidence type="ECO:0000256" key="10">
    <source>
        <dbReference type="RuleBase" id="RU003946"/>
    </source>
</evidence>
<keyword evidence="12" id="KW-0472">Membrane</keyword>
<keyword evidence="15" id="KW-1185">Reference proteome</keyword>
<keyword evidence="5 11" id="KW-0378">Hydrolase</keyword>
<dbReference type="OrthoDB" id="7392499at2759"/>
<feature type="binding site" evidence="9">
    <location>
        <position position="363"/>
    </location>
    <ligand>
        <name>Zn(2+)</name>
        <dbReference type="ChEBI" id="CHEBI:29105"/>
        <label>2</label>
    </ligand>
</feature>
<keyword evidence="4 9" id="KW-0479">Metal-binding</keyword>
<keyword evidence="12" id="KW-0812">Transmembrane</keyword>
<organism evidence="14 15">
    <name type="scientific">Dentiscutata erythropus</name>
    <dbReference type="NCBI Taxonomy" id="1348616"/>
    <lineage>
        <taxon>Eukaryota</taxon>
        <taxon>Fungi</taxon>
        <taxon>Fungi incertae sedis</taxon>
        <taxon>Mucoromycota</taxon>
        <taxon>Glomeromycotina</taxon>
        <taxon>Glomeromycetes</taxon>
        <taxon>Diversisporales</taxon>
        <taxon>Gigasporaceae</taxon>
        <taxon>Dentiscutata</taxon>
    </lineage>
</organism>
<dbReference type="PANTHER" id="PTHR11596:SF5">
    <property type="entry name" value="ALKALINE PHOSPHATASE"/>
    <property type="match status" value="1"/>
</dbReference>
<dbReference type="AlphaFoldDB" id="A0A9N9N5S0"/>
<dbReference type="GO" id="GO:0046872">
    <property type="term" value="F:metal ion binding"/>
    <property type="evidence" value="ECO:0007669"/>
    <property type="project" value="UniProtKB-KW"/>
</dbReference>
<feature type="binding site" evidence="9">
    <location>
        <position position="364"/>
    </location>
    <ligand>
        <name>Zn(2+)</name>
        <dbReference type="ChEBI" id="CHEBI:29105"/>
        <label>2</label>
    </ligand>
</feature>
<dbReference type="PRINTS" id="PR00113">
    <property type="entry name" value="ALKPHPHTASE"/>
</dbReference>
<evidence type="ECO:0000256" key="6">
    <source>
        <dbReference type="ARBA" id="ARBA00022833"/>
    </source>
</evidence>
<dbReference type="InterPro" id="IPR017850">
    <property type="entry name" value="Alkaline_phosphatase_core_sf"/>
</dbReference>
<feature type="non-terminal residue" evidence="14">
    <location>
        <position position="513"/>
    </location>
</feature>
<dbReference type="InterPro" id="IPR006186">
    <property type="entry name" value="Ser/Thr-sp_prot-phosphatase"/>
</dbReference>
<feature type="transmembrane region" description="Helical" evidence="12">
    <location>
        <begin position="36"/>
        <end position="59"/>
    </location>
</feature>
<dbReference type="PROSITE" id="PS00123">
    <property type="entry name" value="ALKALINE_PHOSPHATASE"/>
    <property type="match status" value="1"/>
</dbReference>
<comment type="cofactor">
    <cofactor evidence="9">
        <name>Mg(2+)</name>
        <dbReference type="ChEBI" id="CHEBI:18420"/>
    </cofactor>
    <text evidence="9">Binds 1 Mg(2+) ion.</text>
</comment>
<evidence type="ECO:0000256" key="11">
    <source>
        <dbReference type="RuleBase" id="RU003947"/>
    </source>
</evidence>
<feature type="binding site" evidence="9">
    <location>
        <position position="77"/>
    </location>
    <ligand>
        <name>Zn(2+)</name>
        <dbReference type="ChEBI" id="CHEBI:29105"/>
        <label>2</label>
    </ligand>
</feature>
<feature type="active site" description="Phosphoserine intermediate" evidence="8">
    <location>
        <position position="125"/>
    </location>
</feature>
<accession>A0A9N9N5S0</accession>
<evidence type="ECO:0000259" key="13">
    <source>
        <dbReference type="PROSITE" id="PS00125"/>
    </source>
</evidence>
<evidence type="ECO:0000256" key="7">
    <source>
        <dbReference type="ARBA" id="ARBA00022842"/>
    </source>
</evidence>
<keyword evidence="12" id="KW-1133">Transmembrane helix</keyword>
<comment type="catalytic activity">
    <reaction evidence="11">
        <text>a phosphate monoester + H2O = an alcohol + phosphate</text>
        <dbReference type="Rhea" id="RHEA:15017"/>
        <dbReference type="ChEBI" id="CHEBI:15377"/>
        <dbReference type="ChEBI" id="CHEBI:30879"/>
        <dbReference type="ChEBI" id="CHEBI:43474"/>
        <dbReference type="ChEBI" id="CHEBI:67140"/>
        <dbReference type="EC" id="3.1.3.1"/>
    </reaction>
</comment>
<dbReference type="InterPro" id="IPR018299">
    <property type="entry name" value="Alkaline_phosphatase_AS"/>
</dbReference>
<dbReference type="PANTHER" id="PTHR11596">
    <property type="entry name" value="ALKALINE PHOSPHATASE"/>
    <property type="match status" value="1"/>
</dbReference>
<evidence type="ECO:0000313" key="15">
    <source>
        <dbReference type="Proteomes" id="UP000789405"/>
    </source>
</evidence>
<dbReference type="CDD" id="cd16012">
    <property type="entry name" value="ALP"/>
    <property type="match status" value="1"/>
</dbReference>
<evidence type="ECO:0000256" key="5">
    <source>
        <dbReference type="ARBA" id="ARBA00022801"/>
    </source>
</evidence>
<evidence type="ECO:0000256" key="8">
    <source>
        <dbReference type="PIRSR" id="PIRSR601952-1"/>
    </source>
</evidence>
<feature type="binding site" evidence="9">
    <location>
        <position position="316"/>
    </location>
    <ligand>
        <name>Mg(2+)</name>
        <dbReference type="ChEBI" id="CHEBI:18420"/>
    </ligand>
</feature>
<feature type="non-terminal residue" evidence="14">
    <location>
        <position position="1"/>
    </location>
</feature>
<dbReference type="EC" id="3.1.3.1" evidence="2 11"/>
<reference evidence="14" key="1">
    <citation type="submission" date="2021-06" db="EMBL/GenBank/DDBJ databases">
        <authorList>
            <person name="Kallberg Y."/>
            <person name="Tangrot J."/>
            <person name="Rosling A."/>
        </authorList>
    </citation>
    <scope>NUCLEOTIDE SEQUENCE</scope>
    <source>
        <strain evidence="14">MA453B</strain>
    </source>
</reference>
<evidence type="ECO:0000256" key="4">
    <source>
        <dbReference type="ARBA" id="ARBA00022723"/>
    </source>
</evidence>
<evidence type="ECO:0000256" key="3">
    <source>
        <dbReference type="ARBA" id="ARBA00022553"/>
    </source>
</evidence>
<feature type="binding site" evidence="9">
    <location>
        <position position="467"/>
    </location>
    <ligand>
        <name>Zn(2+)</name>
        <dbReference type="ChEBI" id="CHEBI:29105"/>
        <label>2</label>
    </ligand>
</feature>
<dbReference type="PROSITE" id="PS00125">
    <property type="entry name" value="SER_THR_PHOSPHATASE"/>
    <property type="match status" value="1"/>
</dbReference>
<gene>
    <name evidence="14" type="ORF">DERYTH_LOCUS13149</name>
</gene>
<feature type="binding site" evidence="9">
    <location>
        <position position="77"/>
    </location>
    <ligand>
        <name>Mg(2+)</name>
        <dbReference type="ChEBI" id="CHEBI:18420"/>
    </ligand>
</feature>
<comment type="cofactor">
    <cofactor evidence="9">
        <name>Zn(2+)</name>
        <dbReference type="ChEBI" id="CHEBI:29105"/>
    </cofactor>
    <text evidence="9">Binds 2 Zn(2+) ions.</text>
</comment>
<keyword evidence="3" id="KW-0597">Phosphoprotein</keyword>
<dbReference type="Gene3D" id="1.10.60.40">
    <property type="match status" value="1"/>
</dbReference>
<dbReference type="Gene3D" id="3.40.720.10">
    <property type="entry name" value="Alkaline Phosphatase, subunit A"/>
    <property type="match status" value="1"/>
</dbReference>
<evidence type="ECO:0000256" key="12">
    <source>
        <dbReference type="SAM" id="Phobius"/>
    </source>
</evidence>
<dbReference type="SUPFAM" id="SSF53649">
    <property type="entry name" value="Alkaline phosphatase-like"/>
    <property type="match status" value="1"/>
</dbReference>
<comment type="caution">
    <text evidence="14">The sequence shown here is derived from an EMBL/GenBank/DDBJ whole genome shotgun (WGS) entry which is preliminary data.</text>
</comment>
<protein>
    <recommendedName>
        <fullName evidence="2 11">Alkaline phosphatase</fullName>
        <ecNumber evidence="2 11">3.1.3.1</ecNumber>
    </recommendedName>
</protein>
<comment type="similarity">
    <text evidence="1 10">Belongs to the alkaline phosphatase family.</text>
</comment>
<feature type="binding site" evidence="9">
    <location>
        <position position="321"/>
    </location>
    <ligand>
        <name>Zn(2+)</name>
        <dbReference type="ChEBI" id="CHEBI:29105"/>
        <label>2</label>
    </ligand>
</feature>
<dbReference type="SMART" id="SM00098">
    <property type="entry name" value="alkPPc"/>
    <property type="match status" value="1"/>
</dbReference>
<dbReference type="EMBL" id="CAJVPY010009009">
    <property type="protein sequence ID" value="CAG8703675.1"/>
    <property type="molecule type" value="Genomic_DNA"/>
</dbReference>